<sequence length="98" mass="11129">MDLERFLTAQAPVMTQVMAELQAGHKQSHWMWFVFPQLKALGHSATAKFYGLEDLAEALAYLAHPVLGARLLEPVQSLFMGYVAPQRQWMQGAHRKPH</sequence>
<comment type="caution">
    <text evidence="1">The sequence shown here is derived from an EMBL/GenBank/DDBJ whole genome shotgun (WGS) entry which is preliminary data.</text>
</comment>
<organism evidence="1 2">
    <name type="scientific">Extensimonas vulgaris</name>
    <dbReference type="NCBI Taxonomy" id="1031594"/>
    <lineage>
        <taxon>Bacteria</taxon>
        <taxon>Pseudomonadati</taxon>
        <taxon>Pseudomonadota</taxon>
        <taxon>Betaproteobacteria</taxon>
        <taxon>Burkholderiales</taxon>
        <taxon>Comamonadaceae</taxon>
        <taxon>Extensimonas</taxon>
    </lineage>
</organism>
<reference evidence="1 2" key="1">
    <citation type="submission" date="2018-07" db="EMBL/GenBank/DDBJ databases">
        <title>Genomic Encyclopedia of Type Strains, Phase IV (KMG-IV): sequencing the most valuable type-strain genomes for metagenomic binning, comparative biology and taxonomic classification.</title>
        <authorList>
            <person name="Goeker M."/>
        </authorList>
    </citation>
    <scope>NUCLEOTIDE SEQUENCE [LARGE SCALE GENOMIC DNA]</scope>
    <source>
        <strain evidence="1 2">DSM 100911</strain>
    </source>
</reference>
<dbReference type="InterPro" id="IPR036287">
    <property type="entry name" value="Rv1873-like_sf"/>
</dbReference>
<gene>
    <name evidence="1" type="ORF">DFR45_102332</name>
</gene>
<evidence type="ECO:0000313" key="2">
    <source>
        <dbReference type="Proteomes" id="UP000252174"/>
    </source>
</evidence>
<accession>A0A369ANG6</accession>
<dbReference type="EMBL" id="QPJU01000002">
    <property type="protein sequence ID" value="RCX10930.1"/>
    <property type="molecule type" value="Genomic_DNA"/>
</dbReference>
<dbReference type="AlphaFoldDB" id="A0A369ANG6"/>
<keyword evidence="2" id="KW-1185">Reference proteome</keyword>
<dbReference type="Pfam" id="PF08837">
    <property type="entry name" value="DUF1810"/>
    <property type="match status" value="1"/>
</dbReference>
<dbReference type="Proteomes" id="UP000252174">
    <property type="component" value="Unassembled WGS sequence"/>
</dbReference>
<dbReference type="SUPFAM" id="SSF140736">
    <property type="entry name" value="Rv1873-like"/>
    <property type="match status" value="1"/>
</dbReference>
<dbReference type="RefSeq" id="WP_114482500.1">
    <property type="nucleotide sequence ID" value="NZ_QPJU01000002.1"/>
</dbReference>
<name>A0A369ANG6_9BURK</name>
<protein>
    <submittedName>
        <fullName evidence="1">Uncharacterized protein DUF1810</fullName>
    </submittedName>
</protein>
<dbReference type="InterPro" id="IPR014937">
    <property type="entry name" value="DUF1810"/>
</dbReference>
<dbReference type="OrthoDB" id="9801870at2"/>
<evidence type="ECO:0000313" key="1">
    <source>
        <dbReference type="EMBL" id="RCX10930.1"/>
    </source>
</evidence>
<dbReference type="Gene3D" id="1.25.40.380">
    <property type="entry name" value="Protein of unknown function DUF1810"/>
    <property type="match status" value="1"/>
</dbReference>
<proteinExistence type="predicted"/>